<feature type="signal peptide" evidence="1">
    <location>
        <begin position="1"/>
        <end position="17"/>
    </location>
</feature>
<evidence type="ECO:0000313" key="4">
    <source>
        <dbReference type="Proteomes" id="UP000747399"/>
    </source>
</evidence>
<gene>
    <name evidence="3" type="ORF">Vafri_6776</name>
</gene>
<feature type="domain" description="Pherophorin" evidence="2">
    <location>
        <begin position="357"/>
        <end position="506"/>
    </location>
</feature>
<keyword evidence="4" id="KW-1185">Reference proteome</keyword>
<organism evidence="3 4">
    <name type="scientific">Volvox africanus</name>
    <dbReference type="NCBI Taxonomy" id="51714"/>
    <lineage>
        <taxon>Eukaryota</taxon>
        <taxon>Viridiplantae</taxon>
        <taxon>Chlorophyta</taxon>
        <taxon>core chlorophytes</taxon>
        <taxon>Chlorophyceae</taxon>
        <taxon>CS clade</taxon>
        <taxon>Chlamydomonadales</taxon>
        <taxon>Volvocaceae</taxon>
        <taxon>Volvox</taxon>
    </lineage>
</organism>
<name>A0A8J4AZ36_9CHLO</name>
<reference evidence="3" key="1">
    <citation type="journal article" date="2021" name="Proc. Natl. Acad. Sci. U.S.A.">
        <title>Three genomes in the algal genus Volvox reveal the fate of a haploid sex-determining region after a transition to homothallism.</title>
        <authorList>
            <person name="Yamamoto K."/>
            <person name="Hamaji T."/>
            <person name="Kawai-Toyooka H."/>
            <person name="Matsuzaki R."/>
            <person name="Takahashi F."/>
            <person name="Nishimura Y."/>
            <person name="Kawachi M."/>
            <person name="Noguchi H."/>
            <person name="Minakuchi Y."/>
            <person name="Umen J.G."/>
            <person name="Toyoda A."/>
            <person name="Nozaki H."/>
        </authorList>
    </citation>
    <scope>NUCLEOTIDE SEQUENCE</scope>
    <source>
        <strain evidence="3">NIES-3780</strain>
    </source>
</reference>
<feature type="chain" id="PRO_5035307430" description="Pherophorin domain-containing protein" evidence="1">
    <location>
        <begin position="18"/>
        <end position="517"/>
    </location>
</feature>
<dbReference type="EMBL" id="BNCO01000009">
    <property type="protein sequence ID" value="GIL50645.1"/>
    <property type="molecule type" value="Genomic_DNA"/>
</dbReference>
<comment type="caution">
    <text evidence="3">The sequence shown here is derived from an EMBL/GenBank/DDBJ whole genome shotgun (WGS) entry which is preliminary data.</text>
</comment>
<dbReference type="Pfam" id="PF12499">
    <property type="entry name" value="DUF3707"/>
    <property type="match status" value="2"/>
</dbReference>
<protein>
    <recommendedName>
        <fullName evidence="2">Pherophorin domain-containing protein</fullName>
    </recommendedName>
</protein>
<evidence type="ECO:0000313" key="3">
    <source>
        <dbReference type="EMBL" id="GIL50645.1"/>
    </source>
</evidence>
<evidence type="ECO:0000259" key="2">
    <source>
        <dbReference type="Pfam" id="PF12499"/>
    </source>
</evidence>
<dbReference type="AlphaFoldDB" id="A0A8J4AZ36"/>
<dbReference type="InterPro" id="IPR024616">
    <property type="entry name" value="Pherophorin"/>
</dbReference>
<accession>A0A8J4AZ36</accession>
<dbReference type="Proteomes" id="UP000747399">
    <property type="component" value="Unassembled WGS sequence"/>
</dbReference>
<sequence>MKLIIAITFALLASAFGQDIILRSGQSGQFPNFPYCLCKPTGAYRLDSTVTFKGNSTYCFKVRVSIPANCSDYCCKQADLKKLEINVKPTCNVAGVVLTATLNGAPASINPNFELAPQGPLNSTIVKITQLGLNLSNADGAEICLTLGTNRGGKGCTTLEDLCVPPAGAPPGVCSTALFSSNNNCCPTTDVNNAIPPAAPPQGPLEQSVRICVTCVNFTLSSGPGIIPYNFTPAQCSAYAKAVAAGFLNAAFQASTEIFQNFTLEVCSGRVVSVCGKFEDYKGALVAPYADALASEFLSLVVPGGAPPPYLLGHTILVTISSEKSNERIGRRLLQTSMYECPVAERSIPLAPSNVSFPKCICNTTQGVMPFATLPFYTTKTGVSKGSKQYCFTFTRITPLSGPCANTNFAKVEFWANDTAPVRRGLKGFYVRSATQTAFTFLSPTWSVSGDQTVRATGLDWNQQQANGAEICMELDNSVSLDAFCLGPYSMGCYVNIFDKSKNCCPLYTAIDAPFVP</sequence>
<evidence type="ECO:0000256" key="1">
    <source>
        <dbReference type="SAM" id="SignalP"/>
    </source>
</evidence>
<proteinExistence type="predicted"/>
<feature type="domain" description="Pherophorin" evidence="2">
    <location>
        <begin position="33"/>
        <end position="187"/>
    </location>
</feature>
<keyword evidence="1" id="KW-0732">Signal</keyword>